<evidence type="ECO:0000313" key="4">
    <source>
        <dbReference type="EnsemblPlants" id="KRH65782"/>
    </source>
</evidence>
<feature type="compositionally biased region" description="Polar residues" evidence="1">
    <location>
        <begin position="179"/>
        <end position="194"/>
    </location>
</feature>
<feature type="region of interest" description="Disordered" evidence="1">
    <location>
        <begin position="104"/>
        <end position="221"/>
    </location>
</feature>
<dbReference type="SUPFAM" id="SSF63491">
    <property type="entry name" value="BAG domain"/>
    <property type="match status" value="1"/>
</dbReference>
<feature type="domain" description="BAG" evidence="2">
    <location>
        <begin position="37"/>
        <end position="102"/>
    </location>
</feature>
<evidence type="ECO:0000256" key="1">
    <source>
        <dbReference type="SAM" id="MobiDB-lite"/>
    </source>
</evidence>
<reference evidence="3 4" key="1">
    <citation type="journal article" date="2010" name="Nature">
        <title>Genome sequence of the palaeopolyploid soybean.</title>
        <authorList>
            <person name="Schmutz J."/>
            <person name="Cannon S.B."/>
            <person name="Schlueter J."/>
            <person name="Ma J."/>
            <person name="Mitros T."/>
            <person name="Nelson W."/>
            <person name="Hyten D.L."/>
            <person name="Song Q."/>
            <person name="Thelen J.J."/>
            <person name="Cheng J."/>
            <person name="Xu D."/>
            <person name="Hellsten U."/>
            <person name="May G.D."/>
            <person name="Yu Y."/>
            <person name="Sakurai T."/>
            <person name="Umezawa T."/>
            <person name="Bhattacharyya M.K."/>
            <person name="Sandhu D."/>
            <person name="Valliyodan B."/>
            <person name="Lindquist E."/>
            <person name="Peto M."/>
            <person name="Grant D."/>
            <person name="Shu S."/>
            <person name="Goodstein D."/>
            <person name="Barry K."/>
            <person name="Futrell-Griggs M."/>
            <person name="Abernathy B."/>
            <person name="Du J."/>
            <person name="Tian Z."/>
            <person name="Zhu L."/>
            <person name="Gill N."/>
            <person name="Joshi T."/>
            <person name="Libault M."/>
            <person name="Sethuraman A."/>
            <person name="Zhang X.-C."/>
            <person name="Shinozaki K."/>
            <person name="Nguyen H.T."/>
            <person name="Wing R.A."/>
            <person name="Cregan P."/>
            <person name="Specht J."/>
            <person name="Grimwood J."/>
            <person name="Rokhsar D."/>
            <person name="Stacey G."/>
            <person name="Shoemaker R.C."/>
            <person name="Jackson S.A."/>
        </authorList>
    </citation>
    <scope>NUCLEOTIDE SEQUENCE</scope>
    <source>
        <strain evidence="4">cv. Williams 82</strain>
        <tissue evidence="3">Callus</tissue>
    </source>
</reference>
<feature type="compositionally biased region" description="Basic and acidic residues" evidence="1">
    <location>
        <begin position="196"/>
        <end position="214"/>
    </location>
</feature>
<evidence type="ECO:0000313" key="5">
    <source>
        <dbReference type="Proteomes" id="UP000008827"/>
    </source>
</evidence>
<gene>
    <name evidence="3" type="ORF">GLYMA_03G060900</name>
</gene>
<dbReference type="GO" id="GO:0006457">
    <property type="term" value="P:protein folding"/>
    <property type="evidence" value="ECO:0000318"/>
    <property type="project" value="GO_Central"/>
</dbReference>
<organism evidence="3">
    <name type="scientific">Glycine max</name>
    <name type="common">Soybean</name>
    <name type="synonym">Glycine hispida</name>
    <dbReference type="NCBI Taxonomy" id="3847"/>
    <lineage>
        <taxon>Eukaryota</taxon>
        <taxon>Viridiplantae</taxon>
        <taxon>Streptophyta</taxon>
        <taxon>Embryophyta</taxon>
        <taxon>Tracheophyta</taxon>
        <taxon>Spermatophyta</taxon>
        <taxon>Magnoliopsida</taxon>
        <taxon>eudicotyledons</taxon>
        <taxon>Gunneridae</taxon>
        <taxon>Pentapetalae</taxon>
        <taxon>rosids</taxon>
        <taxon>fabids</taxon>
        <taxon>Fabales</taxon>
        <taxon>Fabaceae</taxon>
        <taxon>Papilionoideae</taxon>
        <taxon>50 kb inversion clade</taxon>
        <taxon>NPAAA clade</taxon>
        <taxon>indigoferoid/millettioid clade</taxon>
        <taxon>Phaseoleae</taxon>
        <taxon>Glycine</taxon>
        <taxon>Glycine subgen. Soja</taxon>
    </lineage>
</organism>
<evidence type="ECO:0000259" key="2">
    <source>
        <dbReference type="PROSITE" id="PS51035"/>
    </source>
</evidence>
<dbReference type="PANTHER" id="PTHR33781">
    <property type="entry name" value="PROTEIN PHYTOCHROME KINASE SUBSTRATE 1-RELATED"/>
    <property type="match status" value="1"/>
</dbReference>
<dbReference type="GO" id="GO:0009638">
    <property type="term" value="P:phototropism"/>
    <property type="evidence" value="ECO:0007669"/>
    <property type="project" value="InterPro"/>
</dbReference>
<feature type="compositionally biased region" description="Polar residues" evidence="1">
    <location>
        <begin position="267"/>
        <end position="276"/>
    </location>
</feature>
<feature type="compositionally biased region" description="Basic and acidic residues" evidence="1">
    <location>
        <begin position="247"/>
        <end position="257"/>
    </location>
</feature>
<keyword evidence="5" id="KW-1185">Reference proteome</keyword>
<dbReference type="EnsemblPlants" id="KRH65782">
    <property type="protein sequence ID" value="KRH65782"/>
    <property type="gene ID" value="GLYMA_03G060900"/>
</dbReference>
<dbReference type="InterPro" id="IPR039615">
    <property type="entry name" value="PKS"/>
</dbReference>
<feature type="region of interest" description="Disordered" evidence="1">
    <location>
        <begin position="245"/>
        <end position="277"/>
    </location>
</feature>
<accession>A0A0R0KFC7</accession>
<feature type="region of interest" description="Disordered" evidence="1">
    <location>
        <begin position="316"/>
        <end position="338"/>
    </location>
</feature>
<dbReference type="Gramene" id="KRH65782">
    <property type="protein sequence ID" value="KRH65782"/>
    <property type="gene ID" value="GLYMA_03G060900"/>
</dbReference>
<dbReference type="PANTHER" id="PTHR33781:SF4">
    <property type="entry name" value="PROTEIN PHYTOCHROME KINASE SUBSTRATE 1"/>
    <property type="match status" value="1"/>
</dbReference>
<dbReference type="Proteomes" id="UP000008827">
    <property type="component" value="Chromosome 3"/>
</dbReference>
<sequence length="540" mass="59815">MSSKRSPISTSNSSDWDPLCMSVTSPCHIHVVVCTFQGRVQAFERSPELQNDDKQKIAIGETIMRLLLKLDTILGLHPSFREIRKSLARELIILKERLNSIIAKKPQQQMPDADSEEHVQKQQEEKVVVPEDSAEGTRDDVKGPCANDGGIESQSPVDPPSNEGAESVALPNGSDNEDTSQVVTSDALNSSSDLSESDKMAVESEAKSEAKDNPIAEDIPIEVDKLDKTVWEELPVGVIDEDINDVSIEKEEHDDVRSGSLPAMVNDSAQEGSDSKNYAMMELPLRLHEEHERDNEMNISNGETRSENEIFIEELPVGLHDEDTTISKDKRDDQAKPKTYKEVLLAQEGECNADEETTEKYFNGEEIESPPRVADNDANKHRPQKDEQTALVTRKYKVQNGTPSVRSESSLNSQSALLKSAVRNSSRNMKSKLHRKSFLAGLGCKCYCSDKNSVDISHHAGEISFSKNSSHGKTTSRNMFNVDPEANHSVKVTRPHATKISIKKDVYFQSPEKLGVGLSKENSLALSGLNSSSRKCNFNK</sequence>
<dbReference type="EMBL" id="CM000836">
    <property type="protein sequence ID" value="KRH65782.1"/>
    <property type="molecule type" value="Genomic_DNA"/>
</dbReference>
<reference evidence="3" key="3">
    <citation type="submission" date="2018-07" db="EMBL/GenBank/DDBJ databases">
        <title>WGS assembly of Glycine max.</title>
        <authorList>
            <person name="Schmutz J."/>
            <person name="Cannon S."/>
            <person name="Schlueter J."/>
            <person name="Ma J."/>
            <person name="Mitros T."/>
            <person name="Nelson W."/>
            <person name="Hyten D."/>
            <person name="Song Q."/>
            <person name="Thelen J."/>
            <person name="Cheng J."/>
            <person name="Xu D."/>
            <person name="Hellsten U."/>
            <person name="May G."/>
            <person name="Yu Y."/>
            <person name="Sakurai T."/>
            <person name="Umezawa T."/>
            <person name="Bhattacharyya M."/>
            <person name="Sandhu D."/>
            <person name="Valliyodan B."/>
            <person name="Lindquist E."/>
            <person name="Peto M."/>
            <person name="Grant D."/>
            <person name="Shu S."/>
            <person name="Goodstein D."/>
            <person name="Barry K."/>
            <person name="Futrell-Griggs M."/>
            <person name="Abernathy B."/>
            <person name="Du J."/>
            <person name="Tian Z."/>
            <person name="Zhu L."/>
            <person name="Gill N."/>
            <person name="Joshi T."/>
            <person name="Libault M."/>
            <person name="Sethuraman A."/>
            <person name="Zhang X."/>
            <person name="Shinozaki K."/>
            <person name="Nguyen H."/>
            <person name="Wing R."/>
            <person name="Cregan P."/>
            <person name="Specht J."/>
            <person name="Grimwood J."/>
            <person name="Rokhsar D."/>
            <person name="Stacey G."/>
            <person name="Shoemaker R."/>
            <person name="Jackson S."/>
        </authorList>
    </citation>
    <scope>NUCLEOTIDE SEQUENCE</scope>
    <source>
        <tissue evidence="3">Callus</tissue>
    </source>
</reference>
<dbReference type="PROSITE" id="PS51035">
    <property type="entry name" value="BAG"/>
    <property type="match status" value="1"/>
</dbReference>
<dbReference type="SMR" id="A0A0R0KFC7"/>
<feature type="region of interest" description="Disordered" evidence="1">
    <location>
        <begin position="289"/>
        <end position="308"/>
    </location>
</feature>
<protein>
    <recommendedName>
        <fullName evidence="2">BAG domain-containing protein</fullName>
    </recommendedName>
</protein>
<evidence type="ECO:0000313" key="3">
    <source>
        <dbReference type="EMBL" id="KRH65782.1"/>
    </source>
</evidence>
<dbReference type="InParanoid" id="A0A0R0KFC7"/>
<feature type="compositionally biased region" description="Basic and acidic residues" evidence="1">
    <location>
        <begin position="116"/>
        <end position="142"/>
    </location>
</feature>
<proteinExistence type="predicted"/>
<dbReference type="AlphaFoldDB" id="A0A0R0KFC7"/>
<name>A0A0R0KFC7_SOYBN</name>
<dbReference type="InterPro" id="IPR003103">
    <property type="entry name" value="BAG_domain"/>
</dbReference>
<feature type="compositionally biased region" description="Basic and acidic residues" evidence="1">
    <location>
        <begin position="319"/>
        <end position="338"/>
    </location>
</feature>
<feature type="region of interest" description="Disordered" evidence="1">
    <location>
        <begin position="362"/>
        <end position="388"/>
    </location>
</feature>
<reference evidence="4" key="2">
    <citation type="submission" date="2018-02" db="UniProtKB">
        <authorList>
            <consortium name="EnsemblPlants"/>
        </authorList>
    </citation>
    <scope>IDENTIFICATION</scope>
    <source>
        <strain evidence="4">Williams 82</strain>
    </source>
</reference>
<dbReference type="SMART" id="SM00264">
    <property type="entry name" value="BAG"/>
    <property type="match status" value="1"/>
</dbReference>
<feature type="compositionally biased region" description="Basic and acidic residues" evidence="1">
    <location>
        <begin position="374"/>
        <end position="388"/>
    </location>
</feature>
<dbReference type="Pfam" id="PF02179">
    <property type="entry name" value="BAG"/>
    <property type="match status" value="1"/>
</dbReference>
<dbReference type="GO" id="GO:0051087">
    <property type="term" value="F:protein-folding chaperone binding"/>
    <property type="evidence" value="ECO:0007669"/>
    <property type="project" value="InterPro"/>
</dbReference>
<dbReference type="STRING" id="3847.A0A0R0KFC7"/>